<organism evidence="1 2">
    <name type="scientific">Perkinsus olseni</name>
    <name type="common">Perkinsus atlanticus</name>
    <dbReference type="NCBI Taxonomy" id="32597"/>
    <lineage>
        <taxon>Eukaryota</taxon>
        <taxon>Sar</taxon>
        <taxon>Alveolata</taxon>
        <taxon>Perkinsozoa</taxon>
        <taxon>Perkinsea</taxon>
        <taxon>Perkinsida</taxon>
        <taxon>Perkinsidae</taxon>
        <taxon>Perkinsus</taxon>
    </lineage>
</organism>
<evidence type="ECO:0000313" key="1">
    <source>
        <dbReference type="EMBL" id="KAF4696371.1"/>
    </source>
</evidence>
<sequence>MIGYHTFTNLYLALTVFDYGTVVKGMRTAKEMVQRQNDARHDTFLGATVNIQDAASGAPQFSSLLVDGQENVLKSTPEIKETLDNLYNGAPEPSVLQVYGYLESRDESARFRDPNPAEALTLVELECGKKTYVYPDGITEFELAFPSWPERAGNISKYRIMQSEAPSAAYGMLYAGLLGAGITRRMEMGTLEKLRPRSQMFAKRRQSQLLQQEQRAERYITKMLCSHPPKAPHARIVVEEEAAARGVVSELPDKLREDVLRSPDTDWAPKAGSLEIQRHQKHYPNAPLNFTTDIHIVQAASSSSQQSKARLSFAHFMLSRGSLLMINRRCGDLTGDLRYPLDSKDADSYIDYDTHFAGSFPQFPSLRGFTDFSYKLENVEAAMNWLYTGFVNKETSFMKTGNMEPRTDLSANQIFMASLCHYPMDEDETITYL</sequence>
<accession>A0A7J6PLH6</accession>
<proteinExistence type="predicted"/>
<dbReference type="AlphaFoldDB" id="A0A7J6PLH6"/>
<evidence type="ECO:0000313" key="2">
    <source>
        <dbReference type="Proteomes" id="UP000541610"/>
    </source>
</evidence>
<name>A0A7J6PLH6_PEROL</name>
<dbReference type="OrthoDB" id="10364489at2759"/>
<gene>
    <name evidence="1" type="ORF">FOZ60_000822</name>
</gene>
<dbReference type="Proteomes" id="UP000541610">
    <property type="component" value="Unassembled WGS sequence"/>
</dbReference>
<protein>
    <submittedName>
        <fullName evidence="1">Uncharacterized protein</fullName>
    </submittedName>
</protein>
<comment type="caution">
    <text evidence="1">The sequence shown here is derived from an EMBL/GenBank/DDBJ whole genome shotgun (WGS) entry which is preliminary data.</text>
</comment>
<dbReference type="EMBL" id="JABANP010000011">
    <property type="protein sequence ID" value="KAF4696371.1"/>
    <property type="molecule type" value="Genomic_DNA"/>
</dbReference>
<reference evidence="1 2" key="1">
    <citation type="submission" date="2020-04" db="EMBL/GenBank/DDBJ databases">
        <title>Perkinsus olseni comparative genomics.</title>
        <authorList>
            <person name="Bogema D.R."/>
        </authorList>
    </citation>
    <scope>NUCLEOTIDE SEQUENCE [LARGE SCALE GENOMIC DNA]</scope>
    <source>
        <strain evidence="1">00978-12</strain>
    </source>
</reference>